<dbReference type="RefSeq" id="WP_171607335.1">
    <property type="nucleotide sequence ID" value="NZ_WHPF01000005.1"/>
</dbReference>
<keyword evidence="1" id="KW-0472">Membrane</keyword>
<organism evidence="2 3">
    <name type="scientific">Limnovirga soli</name>
    <dbReference type="NCBI Taxonomy" id="2656915"/>
    <lineage>
        <taxon>Bacteria</taxon>
        <taxon>Pseudomonadati</taxon>
        <taxon>Bacteroidota</taxon>
        <taxon>Chitinophagia</taxon>
        <taxon>Chitinophagales</taxon>
        <taxon>Chitinophagaceae</taxon>
        <taxon>Limnovirga</taxon>
    </lineage>
</organism>
<keyword evidence="3" id="KW-1185">Reference proteome</keyword>
<feature type="transmembrane region" description="Helical" evidence="1">
    <location>
        <begin position="7"/>
        <end position="27"/>
    </location>
</feature>
<sequence>MKLLSKTILYVFLYCMLLLIILPGNLLQLKQLWIRHQMQEQLEQANNITITHLQPGNIKWIHKGKEMRINGAMFDVEKYTLETDGTITVQGLFDSAEDKLAMEVAQTQNNNGSSTRKIFEQYLSNILQLPQQQYRFEGFVINTLNSFPQVRHQDITECNRETIKPPPKASLI</sequence>
<evidence type="ECO:0000313" key="2">
    <source>
        <dbReference type="EMBL" id="NNV55406.1"/>
    </source>
</evidence>
<gene>
    <name evidence="2" type="ORF">GD597_08050</name>
</gene>
<reference evidence="2" key="1">
    <citation type="submission" date="2019-10" db="EMBL/GenBank/DDBJ databases">
        <title>Draft genome sequence of Panacibacter sp. KCS-6.</title>
        <authorList>
            <person name="Yim K.J."/>
        </authorList>
    </citation>
    <scope>NUCLEOTIDE SEQUENCE</scope>
    <source>
        <strain evidence="2">KCS-6</strain>
    </source>
</reference>
<evidence type="ECO:0000313" key="3">
    <source>
        <dbReference type="Proteomes" id="UP000598971"/>
    </source>
</evidence>
<comment type="caution">
    <text evidence="2">The sequence shown here is derived from an EMBL/GenBank/DDBJ whole genome shotgun (WGS) entry which is preliminary data.</text>
</comment>
<keyword evidence="1" id="KW-1133">Transmembrane helix</keyword>
<dbReference type="EMBL" id="WHPF01000005">
    <property type="protein sequence ID" value="NNV55406.1"/>
    <property type="molecule type" value="Genomic_DNA"/>
</dbReference>
<name>A0A8J8FC98_9BACT</name>
<dbReference type="Proteomes" id="UP000598971">
    <property type="component" value="Unassembled WGS sequence"/>
</dbReference>
<proteinExistence type="predicted"/>
<accession>A0A8J8FC98</accession>
<keyword evidence="1" id="KW-0812">Transmembrane</keyword>
<evidence type="ECO:0000256" key="1">
    <source>
        <dbReference type="SAM" id="Phobius"/>
    </source>
</evidence>
<dbReference type="AlphaFoldDB" id="A0A8J8FC98"/>
<protein>
    <submittedName>
        <fullName evidence="2">Uncharacterized protein</fullName>
    </submittedName>
</protein>